<dbReference type="PROSITE" id="PS50089">
    <property type="entry name" value="ZF_RING_2"/>
    <property type="match status" value="1"/>
</dbReference>
<accession>A0AAV8UB91</accession>
<keyword evidence="8 14" id="KW-0863">Zinc-finger</keyword>
<evidence type="ECO:0000256" key="11">
    <source>
        <dbReference type="ARBA" id="ARBA00022989"/>
    </source>
</evidence>
<dbReference type="EC" id="2.3.2.27" evidence="4"/>
<evidence type="ECO:0000256" key="13">
    <source>
        <dbReference type="ARBA" id="ARBA00024209"/>
    </source>
</evidence>
<sequence length="249" mass="27417">MNNSTGIMNPENQSPNTTSYSITGKAMLGSVVIIVVAVFIILCFQGYSRWMFSQLSRRHSIYLSSITSACVRNHGLDKSILKALPTFVYDSKTHDPLLECCVCLSEFQDSEEGRVLPKCTHAFHISCIDMWFQSHSNCPLCRQPVQLHVSDLEISSETIASVVESANSQPQFCNEKEREMGCSSSSFPVSASSPTCQKAPTELVGISVEEPIENRNDRSLVEMGSNSPGCDGPKSRVNGIHSLKRIFSV</sequence>
<keyword evidence="12 15" id="KW-0472">Membrane</keyword>
<keyword evidence="7" id="KW-0479">Metal-binding</keyword>
<feature type="domain" description="RING-type" evidence="16">
    <location>
        <begin position="100"/>
        <end position="142"/>
    </location>
</feature>
<evidence type="ECO:0000256" key="10">
    <source>
        <dbReference type="ARBA" id="ARBA00022833"/>
    </source>
</evidence>
<dbReference type="GO" id="GO:0016567">
    <property type="term" value="P:protein ubiquitination"/>
    <property type="evidence" value="ECO:0007669"/>
    <property type="project" value="InterPro"/>
</dbReference>
<comment type="pathway">
    <text evidence="3">Protein modification; protein ubiquitination.</text>
</comment>
<keyword evidence="6 15" id="KW-0812">Transmembrane</keyword>
<comment type="subcellular location">
    <subcellularLocation>
        <location evidence="2">Membrane</location>
        <topology evidence="2">Single-pass membrane protein</topology>
    </subcellularLocation>
</comment>
<evidence type="ECO:0000256" key="6">
    <source>
        <dbReference type="ARBA" id="ARBA00022692"/>
    </source>
</evidence>
<dbReference type="InterPro" id="IPR044600">
    <property type="entry name" value="ATL1/ATL16-like"/>
</dbReference>
<evidence type="ECO:0000256" key="7">
    <source>
        <dbReference type="ARBA" id="ARBA00022723"/>
    </source>
</evidence>
<comment type="caution">
    <text evidence="17">The sequence shown here is derived from an EMBL/GenBank/DDBJ whole genome shotgun (WGS) entry which is preliminary data.</text>
</comment>
<dbReference type="CDD" id="cd16461">
    <property type="entry name" value="RING-H2_EL5-like"/>
    <property type="match status" value="1"/>
</dbReference>
<dbReference type="GO" id="GO:0016020">
    <property type="term" value="C:membrane"/>
    <property type="evidence" value="ECO:0007669"/>
    <property type="project" value="UniProtKB-SubCell"/>
</dbReference>
<evidence type="ECO:0000256" key="4">
    <source>
        <dbReference type="ARBA" id="ARBA00012483"/>
    </source>
</evidence>
<keyword evidence="11 15" id="KW-1133">Transmembrane helix</keyword>
<dbReference type="GO" id="GO:0008270">
    <property type="term" value="F:zinc ion binding"/>
    <property type="evidence" value="ECO:0007669"/>
    <property type="project" value="UniProtKB-KW"/>
</dbReference>
<evidence type="ECO:0000256" key="3">
    <source>
        <dbReference type="ARBA" id="ARBA00004906"/>
    </source>
</evidence>
<evidence type="ECO:0000256" key="8">
    <source>
        <dbReference type="ARBA" id="ARBA00022771"/>
    </source>
</evidence>
<feature type="transmembrane region" description="Helical" evidence="15">
    <location>
        <begin position="26"/>
        <end position="48"/>
    </location>
</feature>
<evidence type="ECO:0000256" key="1">
    <source>
        <dbReference type="ARBA" id="ARBA00000900"/>
    </source>
</evidence>
<dbReference type="SMART" id="SM00184">
    <property type="entry name" value="RING"/>
    <property type="match status" value="1"/>
</dbReference>
<dbReference type="Gene3D" id="3.30.40.10">
    <property type="entry name" value="Zinc/RING finger domain, C3HC4 (zinc finger)"/>
    <property type="match status" value="1"/>
</dbReference>
<comment type="similarity">
    <text evidence="13">Belongs to the RING-type zinc finger family. ATL subfamily.</text>
</comment>
<dbReference type="EMBL" id="JAIWQS010000008">
    <property type="protein sequence ID" value="KAJ8898607.1"/>
    <property type="molecule type" value="Genomic_DNA"/>
</dbReference>
<dbReference type="Pfam" id="PF13639">
    <property type="entry name" value="zf-RING_2"/>
    <property type="match status" value="1"/>
</dbReference>
<reference evidence="17 18" key="1">
    <citation type="submission" date="2021-09" db="EMBL/GenBank/DDBJ databases">
        <title>Genomic insights and catalytic innovation underlie evolution of tropane alkaloids biosynthesis.</title>
        <authorList>
            <person name="Wang Y.-J."/>
            <person name="Tian T."/>
            <person name="Huang J.-P."/>
            <person name="Huang S.-X."/>
        </authorList>
    </citation>
    <scope>NUCLEOTIDE SEQUENCE [LARGE SCALE GENOMIC DNA]</scope>
    <source>
        <strain evidence="17">KIB-2018</strain>
        <tissue evidence="17">Leaf</tissue>
    </source>
</reference>
<evidence type="ECO:0000259" key="16">
    <source>
        <dbReference type="PROSITE" id="PS50089"/>
    </source>
</evidence>
<keyword evidence="18" id="KW-1185">Reference proteome</keyword>
<dbReference type="Proteomes" id="UP001159364">
    <property type="component" value="Linkage Group LG08"/>
</dbReference>
<evidence type="ECO:0000256" key="15">
    <source>
        <dbReference type="SAM" id="Phobius"/>
    </source>
</evidence>
<organism evidence="17 18">
    <name type="scientific">Erythroxylum novogranatense</name>
    <dbReference type="NCBI Taxonomy" id="1862640"/>
    <lineage>
        <taxon>Eukaryota</taxon>
        <taxon>Viridiplantae</taxon>
        <taxon>Streptophyta</taxon>
        <taxon>Embryophyta</taxon>
        <taxon>Tracheophyta</taxon>
        <taxon>Spermatophyta</taxon>
        <taxon>Magnoliopsida</taxon>
        <taxon>eudicotyledons</taxon>
        <taxon>Gunneridae</taxon>
        <taxon>Pentapetalae</taxon>
        <taxon>rosids</taxon>
        <taxon>fabids</taxon>
        <taxon>Malpighiales</taxon>
        <taxon>Erythroxylaceae</taxon>
        <taxon>Erythroxylum</taxon>
    </lineage>
</organism>
<dbReference type="InterPro" id="IPR001841">
    <property type="entry name" value="Znf_RING"/>
</dbReference>
<evidence type="ECO:0000256" key="5">
    <source>
        <dbReference type="ARBA" id="ARBA00022679"/>
    </source>
</evidence>
<evidence type="ECO:0000313" key="17">
    <source>
        <dbReference type="EMBL" id="KAJ8898607.1"/>
    </source>
</evidence>
<evidence type="ECO:0000256" key="14">
    <source>
        <dbReference type="PROSITE-ProRule" id="PRU00175"/>
    </source>
</evidence>
<keyword evidence="5" id="KW-0808">Transferase</keyword>
<dbReference type="InterPro" id="IPR013083">
    <property type="entry name" value="Znf_RING/FYVE/PHD"/>
</dbReference>
<gene>
    <name evidence="17" type="ORF">K2173_004220</name>
</gene>
<dbReference type="AlphaFoldDB" id="A0AAV8UB91"/>
<comment type="catalytic activity">
    <reaction evidence="1">
        <text>S-ubiquitinyl-[E2 ubiquitin-conjugating enzyme]-L-cysteine + [acceptor protein]-L-lysine = [E2 ubiquitin-conjugating enzyme]-L-cysteine + N(6)-ubiquitinyl-[acceptor protein]-L-lysine.</text>
        <dbReference type="EC" id="2.3.2.27"/>
    </reaction>
</comment>
<proteinExistence type="inferred from homology"/>
<keyword evidence="9" id="KW-0833">Ubl conjugation pathway</keyword>
<evidence type="ECO:0000313" key="18">
    <source>
        <dbReference type="Proteomes" id="UP001159364"/>
    </source>
</evidence>
<dbReference type="GO" id="GO:0061630">
    <property type="term" value="F:ubiquitin protein ligase activity"/>
    <property type="evidence" value="ECO:0007669"/>
    <property type="project" value="UniProtKB-EC"/>
</dbReference>
<protein>
    <recommendedName>
        <fullName evidence="4">RING-type E3 ubiquitin transferase</fullName>
        <ecNumber evidence="4">2.3.2.27</ecNumber>
    </recommendedName>
</protein>
<dbReference type="PANTHER" id="PTHR46913:SF1">
    <property type="entry name" value="RING-H2 FINGER PROTEIN ATL16"/>
    <property type="match status" value="1"/>
</dbReference>
<keyword evidence="10" id="KW-0862">Zinc</keyword>
<evidence type="ECO:0000256" key="2">
    <source>
        <dbReference type="ARBA" id="ARBA00004167"/>
    </source>
</evidence>
<dbReference type="SUPFAM" id="SSF57850">
    <property type="entry name" value="RING/U-box"/>
    <property type="match status" value="1"/>
</dbReference>
<evidence type="ECO:0000256" key="12">
    <source>
        <dbReference type="ARBA" id="ARBA00023136"/>
    </source>
</evidence>
<name>A0AAV8UB91_9ROSI</name>
<evidence type="ECO:0000256" key="9">
    <source>
        <dbReference type="ARBA" id="ARBA00022786"/>
    </source>
</evidence>
<dbReference type="PANTHER" id="PTHR46913">
    <property type="entry name" value="RING-H2 FINGER PROTEIN ATL16"/>
    <property type="match status" value="1"/>
</dbReference>
<dbReference type="FunFam" id="3.30.40.10:FF:000187">
    <property type="entry name" value="E3 ubiquitin-protein ligase ATL6"/>
    <property type="match status" value="1"/>
</dbReference>